<feature type="chain" id="PRO_5038243446" description="DUF4878 domain-containing protein" evidence="2">
    <location>
        <begin position="29"/>
        <end position="154"/>
    </location>
</feature>
<dbReference type="EMBL" id="VJYK02000132">
    <property type="protein sequence ID" value="MQS03019.1"/>
    <property type="molecule type" value="Genomic_DNA"/>
</dbReference>
<organism evidence="5 6">
    <name type="scientific">Streptomyces alkaliterrae</name>
    <dbReference type="NCBI Taxonomy" id="2213162"/>
    <lineage>
        <taxon>Bacteria</taxon>
        <taxon>Bacillati</taxon>
        <taxon>Actinomycetota</taxon>
        <taxon>Actinomycetes</taxon>
        <taxon>Kitasatosporales</taxon>
        <taxon>Streptomycetaceae</taxon>
        <taxon>Streptomyces</taxon>
    </lineage>
</organism>
<evidence type="ECO:0000313" key="4">
    <source>
        <dbReference type="EMBL" id="MBB1260152.1"/>
    </source>
</evidence>
<keyword evidence="6" id="KW-1185">Reference proteome</keyword>
<keyword evidence="2" id="KW-0732">Signal</keyword>
<reference evidence="5 6" key="1">
    <citation type="submission" date="2019-10" db="EMBL/GenBank/DDBJ databases">
        <title>Streptomyces sp. nov., a novel actinobacterium isolated from alkaline environment.</title>
        <authorList>
            <person name="Golinska P."/>
        </authorList>
    </citation>
    <scope>NUCLEOTIDE SEQUENCE [LARGE SCALE GENOMIC DNA]</scope>
    <source>
        <strain evidence="5 6">OF1</strain>
    </source>
</reference>
<comment type="caution">
    <text evidence="5">The sequence shown here is derived from an EMBL/GenBank/DDBJ whole genome shotgun (WGS) entry which is preliminary data.</text>
</comment>
<evidence type="ECO:0000313" key="6">
    <source>
        <dbReference type="Proteomes" id="UP000320857"/>
    </source>
</evidence>
<feature type="signal peptide" evidence="2">
    <location>
        <begin position="1"/>
        <end position="28"/>
    </location>
</feature>
<name>A0A5P0YX03_9ACTN</name>
<sequence length="154" mass="16011">MTRRSGWSCRRDVVPLVLAGVLLSGACAASGGGPAGAESPRAAAEAYVEALNSKNGQALRDLFAPTYSEDRREAEASRLLGELGDGVRLKVVDVTQDVSPKVASLRLGGFDKSGDGGHPEYVQLTEDDGWWVLPADAGDGAVKGPTADTERPSS</sequence>
<evidence type="ECO:0000313" key="8">
    <source>
        <dbReference type="Proteomes" id="UP000525686"/>
    </source>
</evidence>
<feature type="region of interest" description="Disordered" evidence="1">
    <location>
        <begin position="135"/>
        <end position="154"/>
    </location>
</feature>
<dbReference type="EMBL" id="JABJWZ010000075">
    <property type="protein sequence ID" value="MBB1253883.1"/>
    <property type="molecule type" value="Genomic_DNA"/>
</dbReference>
<dbReference type="Proteomes" id="UP000525686">
    <property type="component" value="Unassembled WGS sequence"/>
</dbReference>
<evidence type="ECO:0000313" key="7">
    <source>
        <dbReference type="Proteomes" id="UP000517765"/>
    </source>
</evidence>
<accession>A0A5P0YX03</accession>
<evidence type="ECO:0000256" key="2">
    <source>
        <dbReference type="SAM" id="SignalP"/>
    </source>
</evidence>
<dbReference type="RefSeq" id="WP_143648599.1">
    <property type="nucleotide sequence ID" value="NZ_JABJWZ010000075.1"/>
</dbReference>
<evidence type="ECO:0008006" key="9">
    <source>
        <dbReference type="Google" id="ProtNLM"/>
    </source>
</evidence>
<proteinExistence type="predicted"/>
<dbReference type="Proteomes" id="UP000320857">
    <property type="component" value="Unassembled WGS sequence"/>
</dbReference>
<dbReference type="Proteomes" id="UP000517765">
    <property type="component" value="Unassembled WGS sequence"/>
</dbReference>
<evidence type="ECO:0000256" key="1">
    <source>
        <dbReference type="SAM" id="MobiDB-lite"/>
    </source>
</evidence>
<dbReference type="PROSITE" id="PS51257">
    <property type="entry name" value="PROKAR_LIPOPROTEIN"/>
    <property type="match status" value="1"/>
</dbReference>
<protein>
    <recommendedName>
        <fullName evidence="9">DUF4878 domain-containing protein</fullName>
    </recommendedName>
</protein>
<gene>
    <name evidence="5" type="ORF">FNX44_014290</name>
    <name evidence="3" type="ORF">H3146_10980</name>
    <name evidence="4" type="ORF">H3147_15105</name>
</gene>
<evidence type="ECO:0000313" key="5">
    <source>
        <dbReference type="EMBL" id="MQS03019.1"/>
    </source>
</evidence>
<dbReference type="EMBL" id="JABJXA010000082">
    <property type="protein sequence ID" value="MBB1260152.1"/>
    <property type="molecule type" value="Genomic_DNA"/>
</dbReference>
<dbReference type="AlphaFoldDB" id="A0A5P0YX03"/>
<reference evidence="7 8" key="2">
    <citation type="submission" date="2020-05" db="EMBL/GenBank/DDBJ databases">
        <title>Classification of alakaliphilic streptomycetes isolated from an alkaline soil next to Lonar Crater, India and a proposal for the recognition of Streptomyces alkaliterrae sp. nov.</title>
        <authorList>
            <person name="Golinska P."/>
        </authorList>
    </citation>
    <scope>NUCLEOTIDE SEQUENCE [LARGE SCALE GENOMIC DNA]</scope>
    <source>
        <strain evidence="8">OF3</strain>
        <strain evidence="7">OF8</strain>
    </source>
</reference>
<reference evidence="3" key="3">
    <citation type="journal article" name="Syst. Appl. Microbiol.">
        <title>Streptomyces alkaliterrae sp. nov., isolated from an alkaline soil, and emended descriptions of Streptomyces alkaliphilus, Streptomyces calidiresistens and Streptomyces durbertensis.</title>
        <authorList>
            <person name="Swiecimska M."/>
            <person name="Golinska P."/>
            <person name="Nouioui I."/>
            <person name="Wypij M."/>
            <person name="Rai M."/>
            <person name="Sangal V."/>
            <person name="Goodfellow M."/>
        </authorList>
    </citation>
    <scope>NUCLEOTIDE SEQUENCE</scope>
    <source>
        <strain evidence="3">OF3</strain>
        <strain evidence="4">OF8</strain>
    </source>
</reference>
<evidence type="ECO:0000313" key="3">
    <source>
        <dbReference type="EMBL" id="MBB1253883.1"/>
    </source>
</evidence>